<dbReference type="InterPro" id="IPR029068">
    <property type="entry name" value="Glyas_Bleomycin-R_OHBP_Dase"/>
</dbReference>
<comment type="caution">
    <text evidence="3">The sequence shown here is derived from an EMBL/GenBank/DDBJ whole genome shotgun (WGS) entry which is preliminary data.</text>
</comment>
<dbReference type="EMBL" id="BAAAQK010000015">
    <property type="protein sequence ID" value="GAA1857824.1"/>
    <property type="molecule type" value="Genomic_DNA"/>
</dbReference>
<evidence type="ECO:0000256" key="1">
    <source>
        <dbReference type="SAM" id="MobiDB-lite"/>
    </source>
</evidence>
<proteinExistence type="predicted"/>
<dbReference type="InterPro" id="IPR037523">
    <property type="entry name" value="VOC_core"/>
</dbReference>
<dbReference type="CDD" id="cd06587">
    <property type="entry name" value="VOC"/>
    <property type="match status" value="1"/>
</dbReference>
<dbReference type="Pfam" id="PF00903">
    <property type="entry name" value="Glyoxalase"/>
    <property type="match status" value="1"/>
</dbReference>
<dbReference type="RefSeq" id="WP_344419727.1">
    <property type="nucleotide sequence ID" value="NZ_BAAAQK010000015.1"/>
</dbReference>
<sequence>MSHIALVTADLDRFRSFYEDVLGLETTLVVGAGRGHARQAVVHAGDAMLQVFEVPGYDPGAHGSGAPMFERGRLDHFGFRVADEAALGALRDRLVAAGASSGDIRRLGPMFSVRFHDPEGFEGEVNCLDPAYDPSSVREQDEIVDPAWYRRTRRALGDRSLPTPPPTTSERNRP</sequence>
<dbReference type="PROSITE" id="PS51819">
    <property type="entry name" value="VOC"/>
    <property type="match status" value="1"/>
</dbReference>
<reference evidence="3 4" key="1">
    <citation type="journal article" date="2019" name="Int. J. Syst. Evol. Microbiol.">
        <title>The Global Catalogue of Microorganisms (GCM) 10K type strain sequencing project: providing services to taxonomists for standard genome sequencing and annotation.</title>
        <authorList>
            <consortium name="The Broad Institute Genomics Platform"/>
            <consortium name="The Broad Institute Genome Sequencing Center for Infectious Disease"/>
            <person name="Wu L."/>
            <person name="Ma J."/>
        </authorList>
    </citation>
    <scope>NUCLEOTIDE SEQUENCE [LARGE SCALE GENOMIC DNA]</scope>
    <source>
        <strain evidence="3 4">JCM 16009</strain>
    </source>
</reference>
<gene>
    <name evidence="3" type="ORF">GCM10009836_42490</name>
</gene>
<dbReference type="SUPFAM" id="SSF54593">
    <property type="entry name" value="Glyoxalase/Bleomycin resistance protein/Dihydroxybiphenyl dioxygenase"/>
    <property type="match status" value="1"/>
</dbReference>
<feature type="region of interest" description="Disordered" evidence="1">
    <location>
        <begin position="154"/>
        <end position="174"/>
    </location>
</feature>
<name>A0ABN2N8N8_9PSEU</name>
<evidence type="ECO:0000259" key="2">
    <source>
        <dbReference type="PROSITE" id="PS51819"/>
    </source>
</evidence>
<organism evidence="3 4">
    <name type="scientific">Pseudonocardia ailaonensis</name>
    <dbReference type="NCBI Taxonomy" id="367279"/>
    <lineage>
        <taxon>Bacteria</taxon>
        <taxon>Bacillati</taxon>
        <taxon>Actinomycetota</taxon>
        <taxon>Actinomycetes</taxon>
        <taxon>Pseudonocardiales</taxon>
        <taxon>Pseudonocardiaceae</taxon>
        <taxon>Pseudonocardia</taxon>
    </lineage>
</organism>
<dbReference type="Proteomes" id="UP001500449">
    <property type="component" value="Unassembled WGS sequence"/>
</dbReference>
<evidence type="ECO:0000313" key="4">
    <source>
        <dbReference type="Proteomes" id="UP001500449"/>
    </source>
</evidence>
<keyword evidence="4" id="KW-1185">Reference proteome</keyword>
<protein>
    <recommendedName>
        <fullName evidence="2">VOC domain-containing protein</fullName>
    </recommendedName>
</protein>
<dbReference type="InterPro" id="IPR004360">
    <property type="entry name" value="Glyas_Fos-R_dOase_dom"/>
</dbReference>
<accession>A0ABN2N8N8</accession>
<dbReference type="Gene3D" id="3.10.180.10">
    <property type="entry name" value="2,3-Dihydroxybiphenyl 1,2-Dioxygenase, domain 1"/>
    <property type="match status" value="1"/>
</dbReference>
<feature type="domain" description="VOC" evidence="2">
    <location>
        <begin position="1"/>
        <end position="128"/>
    </location>
</feature>
<evidence type="ECO:0000313" key="3">
    <source>
        <dbReference type="EMBL" id="GAA1857824.1"/>
    </source>
</evidence>